<keyword evidence="2" id="KW-1185">Reference proteome</keyword>
<dbReference type="PATRIC" id="fig|1514904.3.peg.1125"/>
<dbReference type="EMBL" id="JXMU01000016">
    <property type="protein sequence ID" value="KPB00815.1"/>
    <property type="molecule type" value="Genomic_DNA"/>
</dbReference>
<reference evidence="1 2" key="1">
    <citation type="submission" date="2015-01" db="EMBL/GenBank/DDBJ databases">
        <title>Ahrensia donghaiensis sp. nov., a novel dimethylsulphoniopropionate-cleavage bacterium isolated from seawater and emended descriptions of the genus Ahrensia and Ahrensia kielensis.</title>
        <authorList>
            <person name="Liu J."/>
        </authorList>
    </citation>
    <scope>NUCLEOTIDE SEQUENCE [LARGE SCALE GENOMIC DNA]</scope>
    <source>
        <strain evidence="1 2">LZD062</strain>
    </source>
</reference>
<dbReference type="InterPro" id="IPR026286">
    <property type="entry name" value="MaiA/AMDase"/>
</dbReference>
<proteinExistence type="predicted"/>
<organism evidence="1 2">
    <name type="scientific">Ahrensia marina</name>
    <dbReference type="NCBI Taxonomy" id="1514904"/>
    <lineage>
        <taxon>Bacteria</taxon>
        <taxon>Pseudomonadati</taxon>
        <taxon>Pseudomonadota</taxon>
        <taxon>Alphaproteobacteria</taxon>
        <taxon>Hyphomicrobiales</taxon>
        <taxon>Ahrensiaceae</taxon>
        <taxon>Ahrensia</taxon>
    </lineage>
</organism>
<evidence type="ECO:0000313" key="1">
    <source>
        <dbReference type="EMBL" id="KPB00815.1"/>
    </source>
</evidence>
<evidence type="ECO:0000313" key="2">
    <source>
        <dbReference type="Proteomes" id="UP000038011"/>
    </source>
</evidence>
<dbReference type="Proteomes" id="UP000038011">
    <property type="component" value="Unassembled WGS sequence"/>
</dbReference>
<dbReference type="PIRSF" id="PIRSF015736">
    <property type="entry name" value="MI"/>
    <property type="match status" value="1"/>
</dbReference>
<dbReference type="AlphaFoldDB" id="A0A0N0E762"/>
<dbReference type="InterPro" id="IPR053714">
    <property type="entry name" value="Iso_Racemase_Enz_sf"/>
</dbReference>
<accession>A0A0N0E762</accession>
<evidence type="ECO:0008006" key="3">
    <source>
        <dbReference type="Google" id="ProtNLM"/>
    </source>
</evidence>
<dbReference type="OrthoDB" id="9816064at2"/>
<dbReference type="Gene3D" id="3.40.50.12500">
    <property type="match status" value="1"/>
</dbReference>
<comment type="caution">
    <text evidence="1">The sequence shown here is derived from an EMBL/GenBank/DDBJ whole genome shotgun (WGS) entry which is preliminary data.</text>
</comment>
<dbReference type="RefSeq" id="WP_082376668.1">
    <property type="nucleotide sequence ID" value="NZ_JXMU01000016.1"/>
</dbReference>
<dbReference type="PANTHER" id="PTHR40267">
    <property type="entry name" value="BLR3294 PROTEIN"/>
    <property type="match status" value="1"/>
</dbReference>
<gene>
    <name evidence="1" type="ORF">SU32_11410</name>
</gene>
<dbReference type="STRING" id="1514904.SU32_11410"/>
<dbReference type="PANTHER" id="PTHR40267:SF1">
    <property type="entry name" value="BLR3294 PROTEIN"/>
    <property type="match status" value="1"/>
</dbReference>
<sequence>MSQIEILSPQCFSSNSDIPRLGIIVLATDLTVERDARQLIAPDEAVVHVSRIPFENPTTPASLQAMGPNLTAAADLLVPGVDLAAIAFACTSASVTIRNEVVSQAIAKARPHIPVVTPSSATLAAFQALGVRRIALLTPYLVETTAPMVGYFEEQDIQIEKAACFNMADDREMARIDDETMIEAAVSIDSPQVDAVFLSCTALPALNVINAIEARIGKPVVSSNQATLWALRGLVGLPPPEPRIGRLFDKSWPKKVNAP</sequence>
<protein>
    <recommendedName>
        <fullName evidence="3">Arylmalonate decarboxylase</fullName>
    </recommendedName>
</protein>
<dbReference type="Pfam" id="PF17645">
    <property type="entry name" value="Amdase"/>
    <property type="match status" value="1"/>
</dbReference>
<name>A0A0N0E762_9HYPH</name>